<reference evidence="1" key="1">
    <citation type="submission" date="2020-11" db="EMBL/GenBank/DDBJ databases">
        <title>Isolation and identification of active actinomycetes.</title>
        <authorList>
            <person name="Sun X."/>
        </authorList>
    </citation>
    <scope>NUCLEOTIDE SEQUENCE</scope>
    <source>
        <strain evidence="1">NEAU-A11</strain>
    </source>
</reference>
<evidence type="ECO:0000313" key="2">
    <source>
        <dbReference type="Proteomes" id="UP000598146"/>
    </source>
</evidence>
<sequence length="68" mass="6987">MSAIGNRIRATVDSTDLDFPVIAHDAGHHADPDSLTPPADLDGGRAMIFPPAAGRLVQRVAAGGIDPT</sequence>
<comment type="caution">
    <text evidence="1">The sequence shown here is derived from an EMBL/GenBank/DDBJ whole genome shotgun (WGS) entry which is preliminary data.</text>
</comment>
<dbReference type="RefSeq" id="WP_196416852.1">
    <property type="nucleotide sequence ID" value="NZ_JADQTO010000013.1"/>
</dbReference>
<gene>
    <name evidence="1" type="ORF">I4J89_26850</name>
</gene>
<dbReference type="Proteomes" id="UP000598146">
    <property type="component" value="Unassembled WGS sequence"/>
</dbReference>
<dbReference type="EMBL" id="JADQTO010000013">
    <property type="protein sequence ID" value="MBG0565075.1"/>
    <property type="molecule type" value="Genomic_DNA"/>
</dbReference>
<name>A0A931CHK8_9ACTN</name>
<dbReference type="AlphaFoldDB" id="A0A931CHK8"/>
<accession>A0A931CHK8</accession>
<evidence type="ECO:0000313" key="1">
    <source>
        <dbReference type="EMBL" id="MBG0565075.1"/>
    </source>
</evidence>
<organism evidence="1 2">
    <name type="scientific">Actinoplanes aureus</name>
    <dbReference type="NCBI Taxonomy" id="2792083"/>
    <lineage>
        <taxon>Bacteria</taxon>
        <taxon>Bacillati</taxon>
        <taxon>Actinomycetota</taxon>
        <taxon>Actinomycetes</taxon>
        <taxon>Micromonosporales</taxon>
        <taxon>Micromonosporaceae</taxon>
        <taxon>Actinoplanes</taxon>
    </lineage>
</organism>
<keyword evidence="2" id="KW-1185">Reference proteome</keyword>
<proteinExistence type="predicted"/>
<protein>
    <submittedName>
        <fullName evidence="1">Uncharacterized protein</fullName>
    </submittedName>
</protein>